<dbReference type="RefSeq" id="XP_035825408.1">
    <property type="nucleotide sequence ID" value="XM_035969515.1"/>
</dbReference>
<evidence type="ECO:0000256" key="2">
    <source>
        <dbReference type="SAM" id="SignalP"/>
    </source>
</evidence>
<accession>A0ABM1VSL6</accession>
<name>A0ABM1VSL6_APLCA</name>
<gene>
    <name evidence="4" type="primary">LOC106011632</name>
</gene>
<protein>
    <submittedName>
        <fullName evidence="4">Alpha/beta-gliadin MM1-like</fullName>
    </submittedName>
</protein>
<keyword evidence="1" id="KW-0175">Coiled coil</keyword>
<proteinExistence type="predicted"/>
<dbReference type="Proteomes" id="UP000694888">
    <property type="component" value="Unplaced"/>
</dbReference>
<feature type="chain" id="PRO_5047357433" evidence="2">
    <location>
        <begin position="23"/>
        <end position="206"/>
    </location>
</feature>
<keyword evidence="3" id="KW-1185">Reference proteome</keyword>
<dbReference type="GeneID" id="106011632"/>
<feature type="signal peptide" evidence="2">
    <location>
        <begin position="1"/>
        <end position="22"/>
    </location>
</feature>
<evidence type="ECO:0000313" key="4">
    <source>
        <dbReference type="RefSeq" id="XP_035825408.1"/>
    </source>
</evidence>
<organism evidence="3 4">
    <name type="scientific">Aplysia californica</name>
    <name type="common">California sea hare</name>
    <dbReference type="NCBI Taxonomy" id="6500"/>
    <lineage>
        <taxon>Eukaryota</taxon>
        <taxon>Metazoa</taxon>
        <taxon>Spiralia</taxon>
        <taxon>Lophotrochozoa</taxon>
        <taxon>Mollusca</taxon>
        <taxon>Gastropoda</taxon>
        <taxon>Heterobranchia</taxon>
        <taxon>Euthyneura</taxon>
        <taxon>Tectipleura</taxon>
        <taxon>Aplysiida</taxon>
        <taxon>Aplysioidea</taxon>
        <taxon>Aplysiidae</taxon>
        <taxon>Aplysia</taxon>
    </lineage>
</organism>
<evidence type="ECO:0000313" key="3">
    <source>
        <dbReference type="Proteomes" id="UP000694888"/>
    </source>
</evidence>
<keyword evidence="2" id="KW-0732">Signal</keyword>
<sequence length="206" mass="23251">MDRRCLYVILMLEGLAISAVTGANSEADENAVDSPNYYYDTPDPVYLPSEKLYNQPQAPTVIYLPQPSPYTASQTPVNTNVIPQPRSYFAQKQTYYQNPKPASTYLQQITQLQQQQQRKQQQQQQQQQQRQQQLQQLQNVNTNAASLCGANACAVGTVCRVVQLCTMCSPLAVCIRPGTLPAEVGEPRQENVRRDTLQGYTWWPAH</sequence>
<reference evidence="4" key="1">
    <citation type="submission" date="2025-08" db="UniProtKB">
        <authorList>
            <consortium name="RefSeq"/>
        </authorList>
    </citation>
    <scope>IDENTIFICATION</scope>
</reference>
<evidence type="ECO:0000256" key="1">
    <source>
        <dbReference type="SAM" id="Coils"/>
    </source>
</evidence>
<feature type="coiled-coil region" evidence="1">
    <location>
        <begin position="102"/>
        <end position="143"/>
    </location>
</feature>